<reference evidence="1 2" key="1">
    <citation type="submission" date="2024-04" db="EMBL/GenBank/DDBJ databases">
        <title>Draft genome sequence of Sessilibacter corallicola NBRC 116591.</title>
        <authorList>
            <person name="Miyakawa T."/>
            <person name="Kusuya Y."/>
            <person name="Miura T."/>
        </authorList>
    </citation>
    <scope>NUCLEOTIDE SEQUENCE [LARGE SCALE GENOMIC DNA]</scope>
    <source>
        <strain evidence="1 2">KU-00831-HH</strain>
    </source>
</reference>
<sequence length="201" mass="24240">MISKPRLNQRLNSLTESDRRLLNNACDVFSFLLFDKPLSNAFFHRKEYDLNNPFGILPSIESDVLNYLSQFRFFALFFTCKTYDKELLVPKWVNKTFAMNVRNRWDIDRSIFKLRYAYLESMEQLIESNQFAELKKLEMQSVWKLLYNKLNETEFDIHSVTMYVMQWLMVNHRLTASENAIFDMFEHSAQRAIHRYQTQKD</sequence>
<accession>A0ABQ0AAI8</accession>
<proteinExistence type="predicted"/>
<name>A0ABQ0AAI8_9GAMM</name>
<organism evidence="1 2">
    <name type="scientific">Sessilibacter corallicola</name>
    <dbReference type="NCBI Taxonomy" id="2904075"/>
    <lineage>
        <taxon>Bacteria</taxon>
        <taxon>Pseudomonadati</taxon>
        <taxon>Pseudomonadota</taxon>
        <taxon>Gammaproteobacteria</taxon>
        <taxon>Cellvibrionales</taxon>
        <taxon>Cellvibrionaceae</taxon>
        <taxon>Sessilibacter</taxon>
    </lineage>
</organism>
<protein>
    <submittedName>
        <fullName evidence="1">Uncharacterized protein</fullName>
    </submittedName>
</protein>
<evidence type="ECO:0000313" key="1">
    <source>
        <dbReference type="EMBL" id="GAA6168615.1"/>
    </source>
</evidence>
<dbReference type="RefSeq" id="WP_353303344.1">
    <property type="nucleotide sequence ID" value="NZ_BAABWN010000007.1"/>
</dbReference>
<comment type="caution">
    <text evidence="1">The sequence shown here is derived from an EMBL/GenBank/DDBJ whole genome shotgun (WGS) entry which is preliminary data.</text>
</comment>
<keyword evidence="2" id="KW-1185">Reference proteome</keyword>
<evidence type="ECO:0000313" key="2">
    <source>
        <dbReference type="Proteomes" id="UP001465153"/>
    </source>
</evidence>
<dbReference type="EMBL" id="BAABWN010000007">
    <property type="protein sequence ID" value="GAA6168615.1"/>
    <property type="molecule type" value="Genomic_DNA"/>
</dbReference>
<dbReference type="Proteomes" id="UP001465153">
    <property type="component" value="Unassembled WGS sequence"/>
</dbReference>
<gene>
    <name evidence="1" type="ORF">NBRC116591_24260</name>
</gene>